<evidence type="ECO:0000313" key="1">
    <source>
        <dbReference type="EMBL" id="KAL1510532.1"/>
    </source>
</evidence>
<protein>
    <submittedName>
        <fullName evidence="1">Uncharacterized protein</fullName>
    </submittedName>
</protein>
<gene>
    <name evidence="1" type="ORF">AB1Y20_006835</name>
</gene>
<name>A0AB34J2X7_PRYPA</name>
<evidence type="ECO:0000313" key="2">
    <source>
        <dbReference type="Proteomes" id="UP001515480"/>
    </source>
</evidence>
<dbReference type="AlphaFoldDB" id="A0AB34J2X7"/>
<keyword evidence="2" id="KW-1185">Reference proteome</keyword>
<proteinExistence type="predicted"/>
<sequence>MSGLRGGMHPEREAALRRGLSIGKDDVAHANSICAAMRLNPTGHAMIAAHNLVPRAMKLSHGACGVRSDTTTWCVCGEVVCVENDNVESREGARGAGGGTWAGDDSPSISIARGMGAGAGVTSVSVFPPPPPSSGEWRVGWSGLSVVNERVGGVISWMEGRGGMGGWGGRRIVA</sequence>
<dbReference type="Proteomes" id="UP001515480">
    <property type="component" value="Unassembled WGS sequence"/>
</dbReference>
<dbReference type="EMBL" id="JBGBPQ010000015">
    <property type="protein sequence ID" value="KAL1510532.1"/>
    <property type="molecule type" value="Genomic_DNA"/>
</dbReference>
<reference evidence="1 2" key="1">
    <citation type="journal article" date="2024" name="Science">
        <title>Giant polyketide synthase enzymes in the biosynthesis of giant marine polyether toxins.</title>
        <authorList>
            <person name="Fallon T.R."/>
            <person name="Shende V.V."/>
            <person name="Wierzbicki I.H."/>
            <person name="Pendleton A.L."/>
            <person name="Watervoot N.F."/>
            <person name="Auber R.P."/>
            <person name="Gonzalez D.J."/>
            <person name="Wisecaver J.H."/>
            <person name="Moore B.S."/>
        </authorList>
    </citation>
    <scope>NUCLEOTIDE SEQUENCE [LARGE SCALE GENOMIC DNA]</scope>
    <source>
        <strain evidence="1 2">12B1</strain>
    </source>
</reference>
<accession>A0AB34J2X7</accession>
<organism evidence="1 2">
    <name type="scientific">Prymnesium parvum</name>
    <name type="common">Toxic golden alga</name>
    <dbReference type="NCBI Taxonomy" id="97485"/>
    <lineage>
        <taxon>Eukaryota</taxon>
        <taxon>Haptista</taxon>
        <taxon>Haptophyta</taxon>
        <taxon>Prymnesiophyceae</taxon>
        <taxon>Prymnesiales</taxon>
        <taxon>Prymnesiaceae</taxon>
        <taxon>Prymnesium</taxon>
    </lineage>
</organism>
<comment type="caution">
    <text evidence="1">The sequence shown here is derived from an EMBL/GenBank/DDBJ whole genome shotgun (WGS) entry which is preliminary data.</text>
</comment>